<feature type="transmembrane region" description="Helical" evidence="17">
    <location>
        <begin position="716"/>
        <end position="733"/>
    </location>
</feature>
<keyword evidence="12" id="KW-0482">Metalloprotease</keyword>
<keyword evidence="6 15" id="KW-0645">Protease</keyword>
<evidence type="ECO:0000259" key="18">
    <source>
        <dbReference type="Pfam" id="PF04389"/>
    </source>
</evidence>
<dbReference type="Gene3D" id="3.40.630.10">
    <property type="entry name" value="Zn peptidases"/>
    <property type="match status" value="1"/>
</dbReference>
<dbReference type="Pfam" id="PF04389">
    <property type="entry name" value="Peptidase_M28"/>
    <property type="match status" value="1"/>
</dbReference>
<dbReference type="GO" id="GO:0005774">
    <property type="term" value="C:vacuolar membrane"/>
    <property type="evidence" value="ECO:0007669"/>
    <property type="project" value="UniProtKB-SubCell"/>
</dbReference>
<dbReference type="EC" id="3.4.-.-" evidence="15"/>
<feature type="transmembrane region" description="Helical" evidence="17">
    <location>
        <begin position="387"/>
        <end position="409"/>
    </location>
</feature>
<feature type="region of interest" description="Disordered" evidence="16">
    <location>
        <begin position="585"/>
        <end position="633"/>
    </location>
</feature>
<evidence type="ECO:0000256" key="16">
    <source>
        <dbReference type="SAM" id="MobiDB-lite"/>
    </source>
</evidence>
<reference evidence="21 22" key="1">
    <citation type="submission" date="2020-01" db="EMBL/GenBank/DDBJ databases">
        <authorList>
            <person name="Palmer J.M."/>
        </authorList>
    </citation>
    <scope>NUCLEOTIDE SEQUENCE [LARGE SCALE GENOMIC DNA]</scope>
    <source>
        <strain evidence="21 22">TWF970</strain>
    </source>
</reference>
<comment type="function">
    <text evidence="2">May be involved in vacuolar sorting and osmoregulation.</text>
</comment>
<feature type="compositionally biased region" description="Basic residues" evidence="16">
    <location>
        <begin position="618"/>
        <end position="627"/>
    </location>
</feature>
<dbReference type="SUPFAM" id="SSF53187">
    <property type="entry name" value="Zn-dependent exopeptidases"/>
    <property type="match status" value="1"/>
</dbReference>
<evidence type="ECO:0000256" key="2">
    <source>
        <dbReference type="ARBA" id="ARBA00003273"/>
    </source>
</evidence>
<evidence type="ECO:0000256" key="8">
    <source>
        <dbReference type="ARBA" id="ARBA00022723"/>
    </source>
</evidence>
<comment type="subcellular location">
    <subcellularLocation>
        <location evidence="3">Vacuole membrane</location>
        <topology evidence="3">Multi-pass membrane protein</topology>
    </subcellularLocation>
</comment>
<dbReference type="InterPro" id="IPR048024">
    <property type="entry name" value="Fxna-like_M28_dom"/>
</dbReference>
<evidence type="ECO:0000256" key="11">
    <source>
        <dbReference type="ARBA" id="ARBA00022989"/>
    </source>
</evidence>
<evidence type="ECO:0000256" key="15">
    <source>
        <dbReference type="RuleBase" id="RU361240"/>
    </source>
</evidence>
<evidence type="ECO:0000256" key="6">
    <source>
        <dbReference type="ARBA" id="ARBA00022670"/>
    </source>
</evidence>
<evidence type="ECO:0000256" key="12">
    <source>
        <dbReference type="ARBA" id="ARBA00023049"/>
    </source>
</evidence>
<keyword evidence="14" id="KW-0325">Glycoprotein</keyword>
<dbReference type="InterPro" id="IPR045175">
    <property type="entry name" value="M28_fam"/>
</dbReference>
<dbReference type="CDD" id="cd03875">
    <property type="entry name" value="M28_Fxna_like"/>
    <property type="match status" value="1"/>
</dbReference>
<feature type="domain" description="Vacuolar membrane protease C-terminal" evidence="19">
    <location>
        <begin position="771"/>
        <end position="980"/>
    </location>
</feature>
<feature type="transmembrane region" description="Helical" evidence="17">
    <location>
        <begin position="679"/>
        <end position="704"/>
    </location>
</feature>
<evidence type="ECO:0000256" key="14">
    <source>
        <dbReference type="ARBA" id="ARBA00023180"/>
    </source>
</evidence>
<keyword evidence="11 17" id="KW-1133">Transmembrane helix</keyword>
<evidence type="ECO:0000313" key="22">
    <source>
        <dbReference type="Proteomes" id="UP000474640"/>
    </source>
</evidence>
<accession>A0A7C8VHP6</accession>
<keyword evidence="8 15" id="KW-0479">Metal-binding</keyword>
<dbReference type="PANTHER" id="PTHR12147:SF58">
    <property type="entry name" value="VACUOLAR MEMBRANE PROTEASE"/>
    <property type="match status" value="1"/>
</dbReference>
<evidence type="ECO:0000256" key="13">
    <source>
        <dbReference type="ARBA" id="ARBA00023136"/>
    </source>
</evidence>
<keyword evidence="10 15" id="KW-0862">Zinc</keyword>
<evidence type="ECO:0000256" key="3">
    <source>
        <dbReference type="ARBA" id="ARBA00004128"/>
    </source>
</evidence>
<comment type="similarity">
    <text evidence="4 15">Belongs to the peptidase M28 family.</text>
</comment>
<dbReference type="InterPro" id="IPR053976">
    <property type="entry name" value="PFF1_TM"/>
</dbReference>
<comment type="cofactor">
    <cofactor evidence="1">
        <name>Zn(2+)</name>
        <dbReference type="ChEBI" id="CHEBI:29105"/>
    </cofactor>
</comment>
<evidence type="ECO:0000256" key="1">
    <source>
        <dbReference type="ARBA" id="ARBA00001947"/>
    </source>
</evidence>
<evidence type="ECO:0000256" key="9">
    <source>
        <dbReference type="ARBA" id="ARBA00022801"/>
    </source>
</evidence>
<name>A0A7C8VHP6_ORBOL</name>
<dbReference type="Proteomes" id="UP000474640">
    <property type="component" value="Unassembled WGS sequence"/>
</dbReference>
<evidence type="ECO:0000256" key="5">
    <source>
        <dbReference type="ARBA" id="ARBA00022554"/>
    </source>
</evidence>
<dbReference type="GO" id="GO:0008235">
    <property type="term" value="F:metalloexopeptidase activity"/>
    <property type="evidence" value="ECO:0007669"/>
    <property type="project" value="InterPro"/>
</dbReference>
<feature type="transmembrane region" description="Helical" evidence="17">
    <location>
        <begin position="506"/>
        <end position="525"/>
    </location>
</feature>
<keyword evidence="5" id="KW-0926">Vacuole</keyword>
<dbReference type="Pfam" id="PF22251">
    <property type="entry name" value="PFF1_TM"/>
    <property type="match status" value="1"/>
</dbReference>
<dbReference type="GO" id="GO:0006508">
    <property type="term" value="P:proteolysis"/>
    <property type="evidence" value="ECO:0007669"/>
    <property type="project" value="UniProtKB-KW"/>
</dbReference>
<feature type="compositionally biased region" description="Polar residues" evidence="16">
    <location>
        <begin position="604"/>
        <end position="616"/>
    </location>
</feature>
<proteinExistence type="inferred from homology"/>
<dbReference type="InterPro" id="IPR053975">
    <property type="entry name" value="PFF1_C"/>
</dbReference>
<evidence type="ECO:0000256" key="7">
    <source>
        <dbReference type="ARBA" id="ARBA00022692"/>
    </source>
</evidence>
<evidence type="ECO:0000256" key="10">
    <source>
        <dbReference type="ARBA" id="ARBA00022833"/>
    </source>
</evidence>
<keyword evidence="7 17" id="KW-0812">Transmembrane</keyword>
<evidence type="ECO:0000313" key="21">
    <source>
        <dbReference type="EMBL" id="KAF3283199.1"/>
    </source>
</evidence>
<evidence type="ECO:0000256" key="17">
    <source>
        <dbReference type="SAM" id="Phobius"/>
    </source>
</evidence>
<keyword evidence="9 15" id="KW-0378">Hydrolase</keyword>
<feature type="domain" description="Peptidase M28" evidence="18">
    <location>
        <begin position="154"/>
        <end position="344"/>
    </location>
</feature>
<dbReference type="GO" id="GO:0046872">
    <property type="term" value="F:metal ion binding"/>
    <property type="evidence" value="ECO:0007669"/>
    <property type="project" value="UniProtKB-KW"/>
</dbReference>
<dbReference type="SUPFAM" id="SSF52047">
    <property type="entry name" value="RNI-like"/>
    <property type="match status" value="1"/>
</dbReference>
<evidence type="ECO:0000259" key="19">
    <source>
        <dbReference type="Pfam" id="PF22250"/>
    </source>
</evidence>
<dbReference type="InterPro" id="IPR007484">
    <property type="entry name" value="Peptidase_M28"/>
</dbReference>
<feature type="transmembrane region" description="Helical" evidence="17">
    <location>
        <begin position="745"/>
        <end position="767"/>
    </location>
</feature>
<evidence type="ECO:0000259" key="20">
    <source>
        <dbReference type="Pfam" id="PF22251"/>
    </source>
</evidence>
<feature type="transmembrane region" description="Helical" evidence="17">
    <location>
        <begin position="439"/>
        <end position="462"/>
    </location>
</feature>
<sequence>MRLRPSSLKTSFTRYVTPSPQYTTTMPTCGPCKVSFLHFRPFPVTIFTVIIYLALFIPLLIIHYVPPTPPPNASLKESIGVDLEDTWRTLAAITKKYHPYNSRANDHVRSFLVDKVNQIIEKNGNNKSEVIEDNYVNVLYTGRTTVKIYFESLNVIVKVQGSGDFEGVVGDVLVNAHYDSVSTAPGATDDGVAVVTVLGLIDYFTQPNNTPRRDMYFLLNNGEEDYLNGAMAFTEHPLAKNCRIFLNLEGAGAGGRATLFRSTDAEVTKFFKRAKYPFGSSLSGDAFKQGFIRSQTDYIIFDGELGMRGLDLAFWQPRARYHTQWDSMAFTSINSLWHMFETSLSSLVGMAHDGSYTFVQGSGRKHTGVWFDMFGRGFAIFQIADTFIWSMCLLTITPFFIFGLFYLLASSDKLYLLASSPKSNGPLPPKLELAGCKGFWRPFVAILFSTSAVVGTALLIAKVNPMIMYSSQEAIWVCLISLWIVTSWFSLKIANWWRPSATARTWSIGWISFIAWLLLVLNAVAEDRLDVGGMYFTIFYYMATALALVFSLLDLFFLPPTSHIYDSIAHADPLEDDDHHSLIAPSVDHTNTLSPDDEESEPPNEQTSLLRDSSNLGRGRHIGRRPNSHGSLSIGAASSLPTIENNEDDEPSCSSTTLCASRQYPGEQYWSRYLPRYTWLLQAIILIPVPVIITAQIALIVGTSIAQTGADGNNPITAYILYAVFTILILLPLQPFLHRWTRHIPLFLFFVFVGTLLYLLLAFPFSWNNPLKVYFAQTVDLRTGENRVHLVGVNKYIKSIVEENIPSAWAPGADLVCKDDPLRLGLQRCSWPGKMPNVVPGYESKKWASVNATSLGEKDGLKRAKLEVRAKNTRACRVNFEKNIGKWIKNVDIFDPTGKGKTVKHKSEGKDFGGPVQQIRLWSREWGRGWDVVVEYEQNEDTKAGPVGVVECLWSDANDGGIKALEEIKSYLPQWAVVNKHRYHIYILEMHQDQQTMASLPSLPQELIDQISLSIDDQDDVLSLRLTCKSFNQKFRDSHLTSIYQCRRIFLVPRSLQNLLKIAKDPSGVGDRVKYLQIADSNPYCEIVSWPPSELDSEKTILTRSAREKLSAAGSEFREETEEMISSGRDIKMLVEIFENLKNLQGIEIEKYSELPKRWEFNLLYPSLGLGPGKQIPEFMSLITTNDTKAIGGKPSRKVITAALKSGIKSLRKLSNTYATTRDAFSHNWFEDMVPLFPRFSTAFPNLRSLEISICCKTTYNGQPLPAGEKNVCDWLEGLGDTLEELRFEYLIPAVNLKKTTMLPDGKGLPRLKVLHLRSILIDIDNLSGLLESCKDSLKEIKILSCRTLDIKEGVFKLLKFLRKKVKGLRIFEAKFKDEEITREGSYPVRIHIYGDWESYPANCVVWTKVRQKVFFSPRDWEIHTCQKFDTEANVVFEIDENDTAEGFWRKLLDGKWDEWDAISPNDYYYDRRLLGEIGTSIAPSRI</sequence>
<dbReference type="OrthoDB" id="76293at2759"/>
<dbReference type="Pfam" id="PF22250">
    <property type="entry name" value="PFF1_C"/>
    <property type="match status" value="1"/>
</dbReference>
<comment type="caution">
    <text evidence="21">The sequence shown here is derived from an EMBL/GenBank/DDBJ whole genome shotgun (WGS) entry which is preliminary data.</text>
</comment>
<protein>
    <recommendedName>
        <fullName evidence="15">Peptide hydrolase</fullName>
        <ecNumber evidence="15">3.4.-.-</ecNumber>
    </recommendedName>
</protein>
<feature type="transmembrane region" description="Helical" evidence="17">
    <location>
        <begin position="537"/>
        <end position="558"/>
    </location>
</feature>
<feature type="transmembrane region" description="Helical" evidence="17">
    <location>
        <begin position="42"/>
        <end position="65"/>
    </location>
</feature>
<gene>
    <name evidence="21" type="ORF">TWF970_001177</name>
</gene>
<feature type="domain" description="Vacuolar membrane protease transmembrane" evidence="20">
    <location>
        <begin position="444"/>
        <end position="742"/>
    </location>
</feature>
<dbReference type="EMBL" id="JAABOJ010000011">
    <property type="protein sequence ID" value="KAF3283199.1"/>
    <property type="molecule type" value="Genomic_DNA"/>
</dbReference>
<evidence type="ECO:0000256" key="4">
    <source>
        <dbReference type="ARBA" id="ARBA00010918"/>
    </source>
</evidence>
<feature type="transmembrane region" description="Helical" evidence="17">
    <location>
        <begin position="474"/>
        <end position="494"/>
    </location>
</feature>
<organism evidence="21 22">
    <name type="scientific">Orbilia oligospora</name>
    <name type="common">Nematode-trapping fungus</name>
    <name type="synonym">Arthrobotrys oligospora</name>
    <dbReference type="NCBI Taxonomy" id="2813651"/>
    <lineage>
        <taxon>Eukaryota</taxon>
        <taxon>Fungi</taxon>
        <taxon>Dikarya</taxon>
        <taxon>Ascomycota</taxon>
        <taxon>Pezizomycotina</taxon>
        <taxon>Orbiliomycetes</taxon>
        <taxon>Orbiliales</taxon>
        <taxon>Orbiliaceae</taxon>
        <taxon>Orbilia</taxon>
    </lineage>
</organism>
<keyword evidence="13 17" id="KW-0472">Membrane</keyword>
<dbReference type="PANTHER" id="PTHR12147">
    <property type="entry name" value="METALLOPEPTIDASE M28 FAMILY MEMBER"/>
    <property type="match status" value="1"/>
</dbReference>